<name>A0A1V3WAT1_MYCKA</name>
<protein>
    <submittedName>
        <fullName evidence="2">Uncharacterized protein</fullName>
    </submittedName>
</protein>
<dbReference type="EMBL" id="MVBM01000013">
    <property type="protein sequence ID" value="OOK64104.1"/>
    <property type="molecule type" value="Genomic_DNA"/>
</dbReference>
<evidence type="ECO:0000313" key="3">
    <source>
        <dbReference type="Proteomes" id="UP000189229"/>
    </source>
</evidence>
<proteinExistence type="predicted"/>
<dbReference type="AlphaFoldDB" id="A0A1V3WAT1"/>
<comment type="caution">
    <text evidence="2">The sequence shown here is derived from an EMBL/GenBank/DDBJ whole genome shotgun (WGS) entry which is preliminary data.</text>
</comment>
<gene>
    <name evidence="2" type="ORF">BZL30_9184</name>
</gene>
<dbReference type="Proteomes" id="UP000189229">
    <property type="component" value="Unassembled WGS sequence"/>
</dbReference>
<reference evidence="2 3" key="1">
    <citation type="submission" date="2017-02" db="EMBL/GenBank/DDBJ databases">
        <title>Complete genome sequences of Mycobacterium kansasii strains isolated from rhesus macaques.</title>
        <authorList>
            <person name="Panda A."/>
            <person name="Nagaraj S."/>
            <person name="Zhao X."/>
            <person name="Tettelin H."/>
            <person name="Detolla L.J."/>
        </authorList>
    </citation>
    <scope>NUCLEOTIDE SEQUENCE [LARGE SCALE GENOMIC DNA]</scope>
    <source>
        <strain evidence="2 3">11-3813</strain>
    </source>
</reference>
<sequence length="63" mass="6610">MAETIRLATESICRPGGLADQLRSRGIVMLGVGLGDAAARPSSTSCRRSAPGGPQRNALRQHH</sequence>
<evidence type="ECO:0000256" key="1">
    <source>
        <dbReference type="SAM" id="MobiDB-lite"/>
    </source>
</evidence>
<organism evidence="2 3">
    <name type="scientific">Mycobacterium kansasii</name>
    <dbReference type="NCBI Taxonomy" id="1768"/>
    <lineage>
        <taxon>Bacteria</taxon>
        <taxon>Bacillati</taxon>
        <taxon>Actinomycetota</taxon>
        <taxon>Actinomycetes</taxon>
        <taxon>Mycobacteriales</taxon>
        <taxon>Mycobacteriaceae</taxon>
        <taxon>Mycobacterium</taxon>
    </lineage>
</organism>
<accession>A0A1V3WAT1</accession>
<feature type="region of interest" description="Disordered" evidence="1">
    <location>
        <begin position="37"/>
        <end position="63"/>
    </location>
</feature>
<evidence type="ECO:0000313" key="2">
    <source>
        <dbReference type="EMBL" id="OOK64104.1"/>
    </source>
</evidence>